<gene>
    <name evidence="5" type="ordered locus">Shell_1461</name>
</gene>
<dbReference type="Proteomes" id="UP000002573">
    <property type="component" value="Chromosome"/>
</dbReference>
<dbReference type="KEGG" id="shc:Shell_1461"/>
<reference evidence="5 6" key="2">
    <citation type="journal article" date="2011" name="Stand. Genomic Sci.">
        <title>Complete genome sequence of Staphylothermus hellenicus P8.</title>
        <authorList>
            <person name="Anderson I."/>
            <person name="Wirth R."/>
            <person name="Lucas S."/>
            <person name="Copeland A."/>
            <person name="Lapidus A."/>
            <person name="Cheng J.F."/>
            <person name="Goodwin L."/>
            <person name="Pitluck S."/>
            <person name="Davenport K."/>
            <person name="Detter J.C."/>
            <person name="Han C."/>
            <person name="Tapia R."/>
            <person name="Land M."/>
            <person name="Hauser L."/>
            <person name="Pati A."/>
            <person name="Mikhailova N."/>
            <person name="Woyke T."/>
            <person name="Klenk H.P."/>
            <person name="Kyrpides N."/>
            <person name="Ivanova N."/>
        </authorList>
    </citation>
    <scope>NUCLEOTIDE SEQUENCE [LARGE SCALE GENOMIC DNA]</scope>
    <source>
        <strain evidence="6">DSM 12710 / JCM 10830 / BK20S6-10-b1 / P8</strain>
    </source>
</reference>
<dbReference type="InterPro" id="IPR011894">
    <property type="entry name" value="PorC_KorC"/>
</dbReference>
<dbReference type="Gene3D" id="3.40.920.10">
    <property type="entry name" value="Pyruvate-ferredoxin oxidoreductase, PFOR, domain III"/>
    <property type="match status" value="1"/>
</dbReference>
<sequence length="203" mass="22383">MLVGADELMMYEIIFYGRGGQGGVTAANILVHAALYQKLYGQGFPFFGAERRGAPVMAFARISDKPIVRHGMFYEADILVILDHKLIDIGATKKVYVRDNGYVIVNMPSDYEIDYGKFNILGKARFYGVNAKKIALENKLVVAGWPVVNTSMLGALSKATKIISVENIMKAIKSYFGGRVGEANAKAAFQAYNETPLIREVNM</sequence>
<dbReference type="EMBL" id="CP002051">
    <property type="protein sequence ID" value="ADI32549.1"/>
    <property type="molecule type" value="Genomic_DNA"/>
</dbReference>
<dbReference type="InterPro" id="IPR002869">
    <property type="entry name" value="Pyrv_flavodox_OxRed_cen"/>
</dbReference>
<evidence type="ECO:0000313" key="6">
    <source>
        <dbReference type="Proteomes" id="UP000002573"/>
    </source>
</evidence>
<dbReference type="GO" id="GO:0019164">
    <property type="term" value="F:pyruvate synthase activity"/>
    <property type="evidence" value="ECO:0007669"/>
    <property type="project" value="UniProtKB-EC"/>
</dbReference>
<evidence type="ECO:0000313" key="5">
    <source>
        <dbReference type="EMBL" id="ADI32549.1"/>
    </source>
</evidence>
<dbReference type="SUPFAM" id="SSF53323">
    <property type="entry name" value="Pyruvate-ferredoxin oxidoreductase, PFOR, domain III"/>
    <property type="match status" value="1"/>
</dbReference>
<dbReference type="Pfam" id="PF01558">
    <property type="entry name" value="POR"/>
    <property type="match status" value="1"/>
</dbReference>
<evidence type="ECO:0000259" key="4">
    <source>
        <dbReference type="Pfam" id="PF01558"/>
    </source>
</evidence>
<keyword evidence="5" id="KW-0670">Pyruvate</keyword>
<feature type="domain" description="Pyruvate/ketoisovalerate oxidoreductase catalytic" evidence="4">
    <location>
        <begin position="19"/>
        <end position="192"/>
    </location>
</feature>
<evidence type="ECO:0000256" key="3">
    <source>
        <dbReference type="ARBA" id="ARBA00049357"/>
    </source>
</evidence>
<accession>D7D9V3</accession>
<reference evidence="6" key="1">
    <citation type="submission" date="2010-05" db="EMBL/GenBank/DDBJ databases">
        <title>Complete sequence of Staphylothermus hellenicus DSM 12710.</title>
        <authorList>
            <consortium name="US DOE Joint Genome Institute"/>
            <person name="Lucas S."/>
            <person name="Copeland A."/>
            <person name="Lapidus A."/>
            <person name="Cheng J.-F."/>
            <person name="Bruce D."/>
            <person name="Goodwin L."/>
            <person name="Pitluck S."/>
            <person name="Davenport K."/>
            <person name="Detter J.C."/>
            <person name="Han C."/>
            <person name="Tapia R."/>
            <person name="Larimer F."/>
            <person name="Land M."/>
            <person name="Hauser L."/>
            <person name="Kyrpides N."/>
            <person name="Mikhailova N."/>
            <person name="Anderson I.J."/>
            <person name="Woyke T."/>
        </authorList>
    </citation>
    <scope>NUCLEOTIDE SEQUENCE [LARGE SCALE GENOMIC DNA]</scope>
    <source>
        <strain evidence="6">DSM 12710 / JCM 10830 / BK20S6-10-b1 / P8</strain>
    </source>
</reference>
<dbReference type="EC" id="1.2.7.1" evidence="1"/>
<dbReference type="eggNOG" id="arCOG01603">
    <property type="taxonomic scope" value="Archaea"/>
</dbReference>
<evidence type="ECO:0000256" key="1">
    <source>
        <dbReference type="ARBA" id="ARBA00012822"/>
    </source>
</evidence>
<evidence type="ECO:0000256" key="2">
    <source>
        <dbReference type="ARBA" id="ARBA00023002"/>
    </source>
</evidence>
<dbReference type="STRING" id="591019.Shell_1461"/>
<keyword evidence="6" id="KW-1185">Reference proteome</keyword>
<dbReference type="InterPro" id="IPR019752">
    <property type="entry name" value="Pyrv/ketoisovalerate_OxRed_cat"/>
</dbReference>
<protein>
    <recommendedName>
        <fullName evidence="1">pyruvate synthase</fullName>
        <ecNumber evidence="1">1.2.7.1</ecNumber>
    </recommendedName>
</protein>
<dbReference type="AlphaFoldDB" id="D7D9V3"/>
<dbReference type="PANTHER" id="PTHR43366:SF1">
    <property type="entry name" value="PYRUVATE SYNTHASE SUBUNIT PORC"/>
    <property type="match status" value="1"/>
</dbReference>
<organism evidence="5 6">
    <name type="scientific">Staphylothermus hellenicus (strain DSM 12710 / JCM 10830 / BK20S6-10-b1 / P8)</name>
    <dbReference type="NCBI Taxonomy" id="591019"/>
    <lineage>
        <taxon>Archaea</taxon>
        <taxon>Thermoproteota</taxon>
        <taxon>Thermoprotei</taxon>
        <taxon>Desulfurococcales</taxon>
        <taxon>Desulfurococcaceae</taxon>
        <taxon>Staphylothermus</taxon>
    </lineage>
</organism>
<keyword evidence="2 5" id="KW-0560">Oxidoreductase</keyword>
<dbReference type="InterPro" id="IPR051626">
    <property type="entry name" value="Oxidoreductase_gamma_subunit"/>
</dbReference>
<dbReference type="PANTHER" id="PTHR43366">
    <property type="entry name" value="PYRUVATE SYNTHASE SUBUNIT PORC"/>
    <property type="match status" value="1"/>
</dbReference>
<dbReference type="NCBIfam" id="TIGR02175">
    <property type="entry name" value="PorC_KorC"/>
    <property type="match status" value="1"/>
</dbReference>
<dbReference type="HOGENOM" id="CLU_087284_2_0_2"/>
<proteinExistence type="predicted"/>
<name>D7D9V3_STAHD</name>
<comment type="catalytic activity">
    <reaction evidence="3">
        <text>2 oxidized [2Fe-2S]-[ferredoxin] + pyruvate + CoA = 2 reduced [2Fe-2S]-[ferredoxin] + acetyl-CoA + CO2 + H(+)</text>
        <dbReference type="Rhea" id="RHEA:12765"/>
        <dbReference type="Rhea" id="RHEA-COMP:10000"/>
        <dbReference type="Rhea" id="RHEA-COMP:10001"/>
        <dbReference type="ChEBI" id="CHEBI:15361"/>
        <dbReference type="ChEBI" id="CHEBI:15378"/>
        <dbReference type="ChEBI" id="CHEBI:16526"/>
        <dbReference type="ChEBI" id="CHEBI:33737"/>
        <dbReference type="ChEBI" id="CHEBI:33738"/>
        <dbReference type="ChEBI" id="CHEBI:57287"/>
        <dbReference type="ChEBI" id="CHEBI:57288"/>
        <dbReference type="EC" id="1.2.7.1"/>
    </reaction>
</comment>